<proteinExistence type="predicted"/>
<evidence type="ECO:0000313" key="4">
    <source>
        <dbReference type="Proteomes" id="UP001140453"/>
    </source>
</evidence>
<evidence type="ECO:0000256" key="1">
    <source>
        <dbReference type="SAM" id="MobiDB-lite"/>
    </source>
</evidence>
<dbReference type="PANTHER" id="PTHR47843">
    <property type="entry name" value="BTB DOMAIN-CONTAINING PROTEIN-RELATED"/>
    <property type="match status" value="1"/>
</dbReference>
<reference evidence="3" key="1">
    <citation type="submission" date="2022-10" db="EMBL/GenBank/DDBJ databases">
        <title>Tapping the CABI collections for fungal endophytes: first genome assemblies for Collariella, Neodidymelliopsis, Ascochyta clinopodiicola, Didymella pomorum, Didymosphaeria variabile, Neocosmospora piperis and Neocucurbitaria cava.</title>
        <authorList>
            <person name="Hill R."/>
        </authorList>
    </citation>
    <scope>NUCLEOTIDE SEQUENCE</scope>
    <source>
        <strain evidence="3">IMI 355082</strain>
    </source>
</reference>
<dbReference type="PROSITE" id="PS50097">
    <property type="entry name" value="BTB"/>
    <property type="match status" value="1"/>
</dbReference>
<feature type="compositionally biased region" description="Basic and acidic residues" evidence="1">
    <location>
        <begin position="24"/>
        <end position="35"/>
    </location>
</feature>
<sequence length="423" mass="47771">MMLEEDSNVNPPSSTVKIAKKGKITKEDNTNHDVQQDPTTPPSSIMPYLVAANNQVAAGSSVDALHDRKSSFETPKSGGTGIQKMAAPQLGMSKNDNTSSSEDIPSFADRSMIAAAKKFWENNQSKPKDHRLSNNKTSTDKITKEAQETLEIFQSRQGMVVVVIPSGKKFTLHTNILAEKCDYFRAALLGNFREADTNLLNLPDVSDNTFGYFLKWIYSGNLKPENDPDRCSMHNESTLTLPGLYDLWFFADYLRAPALQNDVVTNVVEKFNIFKMWSTDKRLKHILTSIQMLWKSKGRTDRGETAKPLCDLLLDLVANPRYMPKVKSEKLLKSVPASFLREYALATVSRNFAVQTATICLDEELEPSDDLSLDDDAILEWEYQCVYDRLEEAVNGVCVLRRIWEIKPSEYFVKEIKRTQETS</sequence>
<evidence type="ECO:0000259" key="2">
    <source>
        <dbReference type="PROSITE" id="PS50097"/>
    </source>
</evidence>
<protein>
    <recommendedName>
        <fullName evidence="2">BTB domain-containing protein</fullName>
    </recommendedName>
</protein>
<dbReference type="EMBL" id="JAPEVB010000005">
    <property type="protein sequence ID" value="KAJ4387405.1"/>
    <property type="molecule type" value="Genomic_DNA"/>
</dbReference>
<feature type="region of interest" description="Disordered" evidence="1">
    <location>
        <begin position="1"/>
        <end position="46"/>
    </location>
</feature>
<dbReference type="AlphaFoldDB" id="A0A9W9CTB1"/>
<dbReference type="CDD" id="cd18186">
    <property type="entry name" value="BTB_POZ_ZBTB_KLHL-like"/>
    <property type="match status" value="1"/>
</dbReference>
<organism evidence="3 4">
    <name type="scientific">Gnomoniopsis smithogilvyi</name>
    <dbReference type="NCBI Taxonomy" id="1191159"/>
    <lineage>
        <taxon>Eukaryota</taxon>
        <taxon>Fungi</taxon>
        <taxon>Dikarya</taxon>
        <taxon>Ascomycota</taxon>
        <taxon>Pezizomycotina</taxon>
        <taxon>Sordariomycetes</taxon>
        <taxon>Sordariomycetidae</taxon>
        <taxon>Diaporthales</taxon>
        <taxon>Gnomoniaceae</taxon>
        <taxon>Gnomoniopsis</taxon>
    </lineage>
</organism>
<dbReference type="InterPro" id="IPR011333">
    <property type="entry name" value="SKP1/BTB/POZ_sf"/>
</dbReference>
<dbReference type="SUPFAM" id="SSF54695">
    <property type="entry name" value="POZ domain"/>
    <property type="match status" value="1"/>
</dbReference>
<dbReference type="PANTHER" id="PTHR47843:SF2">
    <property type="entry name" value="BTB DOMAIN-CONTAINING PROTEIN"/>
    <property type="match status" value="1"/>
</dbReference>
<keyword evidence="4" id="KW-1185">Reference proteome</keyword>
<dbReference type="Pfam" id="PF00651">
    <property type="entry name" value="BTB"/>
    <property type="match status" value="1"/>
</dbReference>
<name>A0A9W9CTB1_9PEZI</name>
<dbReference type="Proteomes" id="UP001140453">
    <property type="component" value="Unassembled WGS sequence"/>
</dbReference>
<feature type="domain" description="BTB" evidence="2">
    <location>
        <begin position="158"/>
        <end position="226"/>
    </location>
</feature>
<accession>A0A9W9CTB1</accession>
<dbReference type="OrthoDB" id="6359816at2759"/>
<comment type="caution">
    <text evidence="3">The sequence shown here is derived from an EMBL/GenBank/DDBJ whole genome shotgun (WGS) entry which is preliminary data.</text>
</comment>
<dbReference type="Gene3D" id="3.30.710.10">
    <property type="entry name" value="Potassium Channel Kv1.1, Chain A"/>
    <property type="match status" value="1"/>
</dbReference>
<gene>
    <name evidence="3" type="ORF">N0V93_007997</name>
</gene>
<dbReference type="InterPro" id="IPR000210">
    <property type="entry name" value="BTB/POZ_dom"/>
</dbReference>
<evidence type="ECO:0000313" key="3">
    <source>
        <dbReference type="EMBL" id="KAJ4387405.1"/>
    </source>
</evidence>